<comment type="subcellular location">
    <subcellularLocation>
        <location evidence="1">Nucleus</location>
    </subcellularLocation>
</comment>
<evidence type="ECO:0000256" key="4">
    <source>
        <dbReference type="ARBA" id="ARBA00022723"/>
    </source>
</evidence>
<evidence type="ECO:0000256" key="7">
    <source>
        <dbReference type="ARBA" id="ARBA00023125"/>
    </source>
</evidence>
<feature type="binding site" evidence="11">
    <location>
        <position position="230"/>
    </location>
    <ligand>
        <name>Zn(2+)</name>
        <dbReference type="ChEBI" id="CHEBI:29105"/>
    </ligand>
</feature>
<reference evidence="15" key="1">
    <citation type="submission" date="2025-08" db="UniProtKB">
        <authorList>
            <consortium name="RefSeq"/>
        </authorList>
    </citation>
    <scope>IDENTIFICATION</scope>
</reference>
<dbReference type="Proteomes" id="UP000515204">
    <property type="component" value="Unplaced"/>
</dbReference>
<comment type="similarity">
    <text evidence="2">Belongs to the p53 family.</text>
</comment>
<evidence type="ECO:0000256" key="1">
    <source>
        <dbReference type="ARBA" id="ARBA00004123"/>
    </source>
</evidence>
<name>A0A6P3XBQ7_DINQU</name>
<dbReference type="RefSeq" id="XP_014475801.1">
    <property type="nucleotide sequence ID" value="XM_014620315.1"/>
</dbReference>
<sequence length="365" mass="41887">MTNTTNGLPSSQESALYDEETFCEIQSELNSKGYSLSFLLEDKELFDMSGQKRGISDVSDVEQLTFTKEWKRVKKEEAEEMYTPLPEITQQLDDCFAGQFKFSYIFADDGTGQDWTYSQTLDKLFIKMEKVLPLKFVWDPPIEGLHLRTAMAFKLEQYKNDPVRRCYNHMASTDITNQNMDAQKIKHVVHCVNHSSSIYVEKNEKLSILTPLRMPEPGSSYMPMCYKFLCKNSCPSGINRRPTELVFTLEDLNAGTILGRRKLLVRICSCPKRDRQKEEGESTPNNSGNNLTAKKKPIKHSAHSGKKMPPLHDQHVYKVNLNIVGKENYLAILKYAYDITAGQAMKTGQFEFLKPYMDDILHNMP</sequence>
<dbReference type="GO" id="GO:0000981">
    <property type="term" value="F:DNA-binding transcription factor activity, RNA polymerase II-specific"/>
    <property type="evidence" value="ECO:0007669"/>
    <property type="project" value="TreeGrafter"/>
</dbReference>
<dbReference type="InterPro" id="IPR002117">
    <property type="entry name" value="p53_tumour_suppressor"/>
</dbReference>
<keyword evidence="4 11" id="KW-0479">Metal-binding</keyword>
<evidence type="ECO:0000256" key="3">
    <source>
        <dbReference type="ARBA" id="ARBA00022703"/>
    </source>
</evidence>
<keyword evidence="5 11" id="KW-0862">Zinc</keyword>
<dbReference type="GO" id="GO:0046872">
    <property type="term" value="F:metal ion binding"/>
    <property type="evidence" value="ECO:0007669"/>
    <property type="project" value="UniProtKB-KW"/>
</dbReference>
<feature type="binding site" evidence="11">
    <location>
        <position position="234"/>
    </location>
    <ligand>
        <name>Zn(2+)</name>
        <dbReference type="ChEBI" id="CHEBI:29105"/>
    </ligand>
</feature>
<keyword evidence="10" id="KW-0539">Nucleus</keyword>
<evidence type="ECO:0000256" key="2">
    <source>
        <dbReference type="ARBA" id="ARBA00006167"/>
    </source>
</evidence>
<dbReference type="GO" id="GO:0000978">
    <property type="term" value="F:RNA polymerase II cis-regulatory region sequence-specific DNA binding"/>
    <property type="evidence" value="ECO:0007669"/>
    <property type="project" value="TreeGrafter"/>
</dbReference>
<dbReference type="GO" id="GO:0006915">
    <property type="term" value="P:apoptotic process"/>
    <property type="evidence" value="ECO:0007669"/>
    <property type="project" value="UniProtKB-KW"/>
</dbReference>
<accession>A0A6P3XBQ7</accession>
<dbReference type="GeneID" id="106745060"/>
<evidence type="ECO:0000256" key="12">
    <source>
        <dbReference type="SAM" id="MobiDB-lite"/>
    </source>
</evidence>
<keyword evidence="14" id="KW-1185">Reference proteome</keyword>
<evidence type="ECO:0000256" key="6">
    <source>
        <dbReference type="ARBA" id="ARBA00023015"/>
    </source>
</evidence>
<dbReference type="CTD" id="2768677"/>
<evidence type="ECO:0000259" key="13">
    <source>
        <dbReference type="Pfam" id="PF00870"/>
    </source>
</evidence>
<dbReference type="OrthoDB" id="5915660at2759"/>
<dbReference type="PRINTS" id="PR00386">
    <property type="entry name" value="P53SUPPRESSR"/>
</dbReference>
<evidence type="ECO:0000256" key="10">
    <source>
        <dbReference type="ARBA" id="ARBA00023242"/>
    </source>
</evidence>
<dbReference type="PANTHER" id="PTHR11447:SF16">
    <property type="entry name" value="P53 PROTEIN LONG FORM VARIANT 1"/>
    <property type="match status" value="1"/>
</dbReference>
<keyword evidence="8" id="KW-0010">Activator</keyword>
<organism evidence="14 15">
    <name type="scientific">Dinoponera quadriceps</name>
    <name type="common">South American ant</name>
    <dbReference type="NCBI Taxonomy" id="609295"/>
    <lineage>
        <taxon>Eukaryota</taxon>
        <taxon>Metazoa</taxon>
        <taxon>Ecdysozoa</taxon>
        <taxon>Arthropoda</taxon>
        <taxon>Hexapoda</taxon>
        <taxon>Insecta</taxon>
        <taxon>Pterygota</taxon>
        <taxon>Neoptera</taxon>
        <taxon>Endopterygota</taxon>
        <taxon>Hymenoptera</taxon>
        <taxon>Apocrita</taxon>
        <taxon>Aculeata</taxon>
        <taxon>Formicoidea</taxon>
        <taxon>Formicidae</taxon>
        <taxon>Ponerinae</taxon>
        <taxon>Ponerini</taxon>
        <taxon>Dinoponera</taxon>
    </lineage>
</organism>
<dbReference type="InterPro" id="IPR012346">
    <property type="entry name" value="p53/RUNT-type_TF_DNA-bd_sf"/>
</dbReference>
<feature type="binding site" evidence="11">
    <location>
        <position position="166"/>
    </location>
    <ligand>
        <name>Zn(2+)</name>
        <dbReference type="ChEBI" id="CHEBI:29105"/>
    </ligand>
</feature>
<evidence type="ECO:0000313" key="15">
    <source>
        <dbReference type="RefSeq" id="XP_014475801.1"/>
    </source>
</evidence>
<evidence type="ECO:0000256" key="8">
    <source>
        <dbReference type="ARBA" id="ARBA00023159"/>
    </source>
</evidence>
<keyword evidence="7" id="KW-0238">DNA-binding</keyword>
<dbReference type="AlphaFoldDB" id="A0A6P3XBQ7"/>
<dbReference type="SUPFAM" id="SSF49417">
    <property type="entry name" value="p53-like transcription factors"/>
    <property type="match status" value="1"/>
</dbReference>
<evidence type="ECO:0000256" key="11">
    <source>
        <dbReference type="PIRSR" id="PIRSR602117-1"/>
    </source>
</evidence>
<feature type="binding site" evidence="11">
    <location>
        <position position="169"/>
    </location>
    <ligand>
        <name>Zn(2+)</name>
        <dbReference type="ChEBI" id="CHEBI:29105"/>
    </ligand>
</feature>
<dbReference type="InterPro" id="IPR011615">
    <property type="entry name" value="p53_DNA-bd"/>
</dbReference>
<dbReference type="GO" id="GO:0005634">
    <property type="term" value="C:nucleus"/>
    <property type="evidence" value="ECO:0007669"/>
    <property type="project" value="UniProtKB-SubCell"/>
</dbReference>
<feature type="compositionally biased region" description="Basic residues" evidence="12">
    <location>
        <begin position="293"/>
        <end position="306"/>
    </location>
</feature>
<proteinExistence type="inferred from homology"/>
<dbReference type="CDD" id="cd08367">
    <property type="entry name" value="P53"/>
    <property type="match status" value="1"/>
</dbReference>
<keyword evidence="9" id="KW-0804">Transcription</keyword>
<keyword evidence="3" id="KW-0053">Apoptosis</keyword>
<dbReference type="Pfam" id="PF00870">
    <property type="entry name" value="P53"/>
    <property type="match status" value="1"/>
</dbReference>
<dbReference type="KEGG" id="dqu:106745060"/>
<comment type="cofactor">
    <cofactor evidence="11">
        <name>Zn(2+)</name>
        <dbReference type="ChEBI" id="CHEBI:29105"/>
    </cofactor>
    <text evidence="11">Binds 1 zinc ion per subunit.</text>
</comment>
<evidence type="ECO:0000256" key="5">
    <source>
        <dbReference type="ARBA" id="ARBA00022833"/>
    </source>
</evidence>
<feature type="region of interest" description="Disordered" evidence="12">
    <location>
        <begin position="274"/>
        <end position="309"/>
    </location>
</feature>
<dbReference type="Gene3D" id="2.60.40.720">
    <property type="match status" value="1"/>
</dbReference>
<feature type="compositionally biased region" description="Polar residues" evidence="12">
    <location>
        <begin position="282"/>
        <end position="292"/>
    </location>
</feature>
<protein>
    <submittedName>
        <fullName evidence="15">Cellular tumor antigen p53 isoform X1</fullName>
    </submittedName>
</protein>
<gene>
    <name evidence="15" type="primary">LOC106745060</name>
</gene>
<evidence type="ECO:0000313" key="14">
    <source>
        <dbReference type="Proteomes" id="UP000515204"/>
    </source>
</evidence>
<feature type="domain" description="p53 DNA-binding" evidence="13">
    <location>
        <begin position="96"/>
        <end position="280"/>
    </location>
</feature>
<keyword evidence="6" id="KW-0805">Transcription regulation</keyword>
<dbReference type="InterPro" id="IPR008967">
    <property type="entry name" value="p53-like_TF_DNA-bd_sf"/>
</dbReference>
<evidence type="ECO:0000256" key="9">
    <source>
        <dbReference type="ARBA" id="ARBA00023163"/>
    </source>
</evidence>
<dbReference type="PANTHER" id="PTHR11447">
    <property type="entry name" value="CELLULAR TUMOR ANTIGEN P53"/>
    <property type="match status" value="1"/>
</dbReference>